<dbReference type="Pfam" id="PF01063">
    <property type="entry name" value="Aminotran_4"/>
    <property type="match status" value="1"/>
</dbReference>
<gene>
    <name evidence="2" type="primary">pabB</name>
    <name evidence="2" type="ORF">CARN8_5300009</name>
</gene>
<dbReference type="InterPro" id="IPR001544">
    <property type="entry name" value="Aminotrans_IV"/>
</dbReference>
<evidence type="ECO:0000313" key="2">
    <source>
        <dbReference type="EMBL" id="VAY89135.1"/>
    </source>
</evidence>
<dbReference type="Gene3D" id="3.30.470.10">
    <property type="match status" value="1"/>
</dbReference>
<dbReference type="PRINTS" id="PR00095">
    <property type="entry name" value="ANTSNTHASEI"/>
</dbReference>
<name>A0A3P3ZQT1_9ZZZZ</name>
<dbReference type="PANTHER" id="PTHR11236:SF50">
    <property type="entry name" value="AMINODEOXYCHORISMATE SYNTHASE COMPONENT 1"/>
    <property type="match status" value="1"/>
</dbReference>
<dbReference type="SUPFAM" id="SSF56322">
    <property type="entry name" value="ADC synthase"/>
    <property type="match status" value="1"/>
</dbReference>
<dbReference type="EC" id="2.6.1.85" evidence="2"/>
<dbReference type="GO" id="GO:0046820">
    <property type="term" value="F:4-amino-4-deoxychorismate synthase activity"/>
    <property type="evidence" value="ECO:0007669"/>
    <property type="project" value="UniProtKB-EC"/>
</dbReference>
<reference evidence="2" key="1">
    <citation type="submission" date="2018-10" db="EMBL/GenBank/DDBJ databases">
        <authorList>
            <person name="Plewniak F."/>
        </authorList>
    </citation>
    <scope>NUCLEOTIDE SEQUENCE</scope>
</reference>
<feature type="domain" description="Chorismate-utilising enzyme C-terminal" evidence="1">
    <location>
        <begin position="114"/>
        <end position="359"/>
    </location>
</feature>
<dbReference type="EMBL" id="UOYP01000480">
    <property type="protein sequence ID" value="VAY89135.1"/>
    <property type="molecule type" value="Genomic_DNA"/>
</dbReference>
<evidence type="ECO:0000259" key="1">
    <source>
        <dbReference type="Pfam" id="PF00425"/>
    </source>
</evidence>
<accession>A0A3P3ZQT1</accession>
<dbReference type="InterPro" id="IPR019999">
    <property type="entry name" value="Anth_synth_I-like"/>
</dbReference>
<dbReference type="PANTHER" id="PTHR11236">
    <property type="entry name" value="AMINOBENZOATE/ANTHRANILATE SYNTHASE"/>
    <property type="match status" value="1"/>
</dbReference>
<dbReference type="GO" id="GO:0009396">
    <property type="term" value="P:folic acid-containing compound biosynthetic process"/>
    <property type="evidence" value="ECO:0007669"/>
    <property type="project" value="InterPro"/>
</dbReference>
<proteinExistence type="predicted"/>
<dbReference type="InterPro" id="IPR005801">
    <property type="entry name" value="ADC_synthase"/>
</dbReference>
<dbReference type="Gene3D" id="3.60.120.10">
    <property type="entry name" value="Anthranilate synthase"/>
    <property type="match status" value="1"/>
</dbReference>
<dbReference type="GO" id="GO:0000162">
    <property type="term" value="P:L-tryptophan biosynthetic process"/>
    <property type="evidence" value="ECO:0007669"/>
    <property type="project" value="TreeGrafter"/>
</dbReference>
<dbReference type="InterPro" id="IPR043131">
    <property type="entry name" value="BCAT-like_N"/>
</dbReference>
<dbReference type="Gene3D" id="3.20.10.10">
    <property type="entry name" value="D-amino Acid Aminotransferase, subunit A, domain 2"/>
    <property type="match status" value="1"/>
</dbReference>
<protein>
    <submittedName>
        <fullName evidence="2">Aminodeoxychorismate synthase component 1</fullName>
        <ecNumber evidence="2">2.6.1.85</ecNumber>
    </submittedName>
</protein>
<dbReference type="InterPro" id="IPR043132">
    <property type="entry name" value="BCAT-like_C"/>
</dbReference>
<dbReference type="NCBIfam" id="TIGR00553">
    <property type="entry name" value="pabB"/>
    <property type="match status" value="1"/>
</dbReference>
<keyword evidence="2" id="KW-0032">Aminotransferase</keyword>
<keyword evidence="2" id="KW-0808">Transferase</keyword>
<organism evidence="2">
    <name type="scientific">mine drainage metagenome</name>
    <dbReference type="NCBI Taxonomy" id="410659"/>
    <lineage>
        <taxon>unclassified sequences</taxon>
        <taxon>metagenomes</taxon>
        <taxon>ecological metagenomes</taxon>
    </lineage>
</organism>
<sequence>MNIILDFAECSGLRIRRVFREPRQCLIARSLAEVRPVLRQVAQACQTGAYAAGFVAYEAAAAFDTAALTHSPLNDFPLVCFGLYDAPLPGWEEESASIPEASKGPWQLSLTQGAYTQAVDTLRQAIAQGEAYQMNLTLRLESTFSGSSLRLYEQLRQVQDADFSAWLSWTGGALLSLSPELFFETHGNRILTRPMKGTASPENAWNLAQCPKNRAENIMIVDLLRNDLARIALSGSVAVTDLCRVEAYPTVHQMTSTVTASLKPDTDLEAIFSALFPCGSITGAPKWQAMRWIKQLENGPRGAYCGAIGWIRPGGDAQFNVPIRTLWHDVPHDRLRCGVGSGITWESQAPAEWAEIATKTRFLEGYASVDLLETLRLDLGLWELPHYHCRRLLHSVQALGFPALTAERFTEALDRFAQQYPTGSYRVRLRYNRQGNFHLEGFALSLTLQKTPQPVWLSAHPFPFDPQTMRHKTTERSLYDAVFSSQPTRCFDVLLWNERGELTEFTRGNLVLEKKGKKLTPPLSCGLLAGTLRQFLCDQGELEEHILTREDLVQADRLWFINSVRGWVPVVLKVPEE</sequence>
<dbReference type="Pfam" id="PF00425">
    <property type="entry name" value="Chorismate_bind"/>
    <property type="match status" value="1"/>
</dbReference>
<dbReference type="InterPro" id="IPR036038">
    <property type="entry name" value="Aminotransferase-like"/>
</dbReference>
<dbReference type="InterPro" id="IPR015890">
    <property type="entry name" value="Chorismate_C"/>
</dbReference>
<dbReference type="InterPro" id="IPR005802">
    <property type="entry name" value="ADC_synth_comp_1"/>
</dbReference>
<dbReference type="AlphaFoldDB" id="A0A3P3ZQT1"/>
<dbReference type="SUPFAM" id="SSF56752">
    <property type="entry name" value="D-aminoacid aminotransferase-like PLP-dependent enzymes"/>
    <property type="match status" value="1"/>
</dbReference>